<dbReference type="EMBL" id="JANPWB010000005">
    <property type="protein sequence ID" value="KAJ1187926.1"/>
    <property type="molecule type" value="Genomic_DNA"/>
</dbReference>
<proteinExistence type="predicted"/>
<sequence length="84" mass="8864">MKTVSSTVFDRVDDGAADRVIDYVAPDGVFIDRSKADGVDRDAVKTLAIDSIGVASVFVDDNAAVVTGSKEDICVIKTKRPSMG</sequence>
<evidence type="ECO:0000313" key="2">
    <source>
        <dbReference type="Proteomes" id="UP001066276"/>
    </source>
</evidence>
<accession>A0AAV7UH61</accession>
<keyword evidence="2" id="KW-1185">Reference proteome</keyword>
<reference evidence="1" key="1">
    <citation type="journal article" date="2022" name="bioRxiv">
        <title>Sequencing and chromosome-scale assembly of the giantPleurodeles waltlgenome.</title>
        <authorList>
            <person name="Brown T."/>
            <person name="Elewa A."/>
            <person name="Iarovenko S."/>
            <person name="Subramanian E."/>
            <person name="Araus A.J."/>
            <person name="Petzold A."/>
            <person name="Susuki M."/>
            <person name="Suzuki K.-i.T."/>
            <person name="Hayashi T."/>
            <person name="Toyoda A."/>
            <person name="Oliveira C."/>
            <person name="Osipova E."/>
            <person name="Leigh N.D."/>
            <person name="Simon A."/>
            <person name="Yun M.H."/>
        </authorList>
    </citation>
    <scope>NUCLEOTIDE SEQUENCE</scope>
    <source>
        <strain evidence="1">20211129_DDA</strain>
        <tissue evidence="1">Liver</tissue>
    </source>
</reference>
<dbReference type="AlphaFoldDB" id="A0AAV7UH61"/>
<evidence type="ECO:0000313" key="1">
    <source>
        <dbReference type="EMBL" id="KAJ1187926.1"/>
    </source>
</evidence>
<dbReference type="Proteomes" id="UP001066276">
    <property type="component" value="Chromosome 3_1"/>
</dbReference>
<gene>
    <name evidence="1" type="ORF">NDU88_004691</name>
</gene>
<protein>
    <submittedName>
        <fullName evidence="1">Uncharacterized protein</fullName>
    </submittedName>
</protein>
<comment type="caution">
    <text evidence="1">The sequence shown here is derived from an EMBL/GenBank/DDBJ whole genome shotgun (WGS) entry which is preliminary data.</text>
</comment>
<name>A0AAV7UH61_PLEWA</name>
<organism evidence="1 2">
    <name type="scientific">Pleurodeles waltl</name>
    <name type="common">Iberian ribbed newt</name>
    <dbReference type="NCBI Taxonomy" id="8319"/>
    <lineage>
        <taxon>Eukaryota</taxon>
        <taxon>Metazoa</taxon>
        <taxon>Chordata</taxon>
        <taxon>Craniata</taxon>
        <taxon>Vertebrata</taxon>
        <taxon>Euteleostomi</taxon>
        <taxon>Amphibia</taxon>
        <taxon>Batrachia</taxon>
        <taxon>Caudata</taxon>
        <taxon>Salamandroidea</taxon>
        <taxon>Salamandridae</taxon>
        <taxon>Pleurodelinae</taxon>
        <taxon>Pleurodeles</taxon>
    </lineage>
</organism>